<dbReference type="NCBIfam" id="TIGR00456">
    <property type="entry name" value="argS"/>
    <property type="match status" value="1"/>
</dbReference>
<evidence type="ECO:0000313" key="13">
    <source>
        <dbReference type="EMBL" id="KAG2172337.1"/>
    </source>
</evidence>
<dbReference type="HAMAP" id="MF_00123">
    <property type="entry name" value="Arg_tRNA_synth"/>
    <property type="match status" value="1"/>
</dbReference>
<evidence type="ECO:0000256" key="9">
    <source>
        <dbReference type="ARBA" id="ARBA00049339"/>
    </source>
</evidence>
<dbReference type="InterPro" id="IPR036695">
    <property type="entry name" value="Arg-tRNA-synth_N_sf"/>
</dbReference>
<dbReference type="Pfam" id="PF00750">
    <property type="entry name" value="tRNA-synt_1d"/>
    <property type="match status" value="1"/>
</dbReference>
<dbReference type="Gene3D" id="3.40.50.620">
    <property type="entry name" value="HUPs"/>
    <property type="match status" value="1"/>
</dbReference>
<dbReference type="PANTHER" id="PTHR11956">
    <property type="entry name" value="ARGINYL-TRNA SYNTHETASE"/>
    <property type="match status" value="1"/>
</dbReference>
<accession>A0A8H7PE99</accession>
<dbReference type="InterPro" id="IPR005148">
    <property type="entry name" value="Arg-tRNA-synth_N"/>
</dbReference>
<dbReference type="InterPro" id="IPR035684">
    <property type="entry name" value="ArgRS_core"/>
</dbReference>
<dbReference type="SMART" id="SM00836">
    <property type="entry name" value="DALR_1"/>
    <property type="match status" value="1"/>
</dbReference>
<evidence type="ECO:0000259" key="11">
    <source>
        <dbReference type="SMART" id="SM00836"/>
    </source>
</evidence>
<dbReference type="AlphaFoldDB" id="A0A8H7PE99"/>
<dbReference type="GO" id="GO:0005524">
    <property type="term" value="F:ATP binding"/>
    <property type="evidence" value="ECO:0007669"/>
    <property type="project" value="UniProtKB-KW"/>
</dbReference>
<evidence type="ECO:0000256" key="4">
    <source>
        <dbReference type="ARBA" id="ARBA00022741"/>
    </source>
</evidence>
<keyword evidence="5 10" id="KW-0067">ATP-binding</keyword>
<dbReference type="Gene3D" id="1.10.730.10">
    <property type="entry name" value="Isoleucyl-tRNA Synthetase, Domain 1"/>
    <property type="match status" value="1"/>
</dbReference>
<dbReference type="InterPro" id="IPR001412">
    <property type="entry name" value="aa-tRNA-synth_I_CS"/>
</dbReference>
<dbReference type="GO" id="GO:0004814">
    <property type="term" value="F:arginine-tRNA ligase activity"/>
    <property type="evidence" value="ECO:0007669"/>
    <property type="project" value="UniProtKB-EC"/>
</dbReference>
<organism evidence="13 14">
    <name type="scientific">Mortierella isabellina</name>
    <name type="common">Filamentous fungus</name>
    <name type="synonym">Umbelopsis isabellina</name>
    <dbReference type="NCBI Taxonomy" id="91625"/>
    <lineage>
        <taxon>Eukaryota</taxon>
        <taxon>Fungi</taxon>
        <taxon>Fungi incertae sedis</taxon>
        <taxon>Mucoromycota</taxon>
        <taxon>Mucoromycotina</taxon>
        <taxon>Umbelopsidomycetes</taxon>
        <taxon>Umbelopsidales</taxon>
        <taxon>Umbelopsidaceae</taxon>
        <taxon>Umbelopsis</taxon>
    </lineage>
</organism>
<dbReference type="Pfam" id="PF05746">
    <property type="entry name" value="DALR_1"/>
    <property type="match status" value="1"/>
</dbReference>
<dbReference type="SUPFAM" id="SSF52374">
    <property type="entry name" value="Nucleotidylyl transferase"/>
    <property type="match status" value="1"/>
</dbReference>
<dbReference type="Pfam" id="PF03485">
    <property type="entry name" value="Arg_tRNA_synt_N"/>
    <property type="match status" value="1"/>
</dbReference>
<dbReference type="GO" id="GO:0032543">
    <property type="term" value="P:mitochondrial translation"/>
    <property type="evidence" value="ECO:0007669"/>
    <property type="project" value="TreeGrafter"/>
</dbReference>
<dbReference type="Proteomes" id="UP000654370">
    <property type="component" value="Unassembled WGS sequence"/>
</dbReference>
<evidence type="ECO:0000259" key="12">
    <source>
        <dbReference type="SMART" id="SM01016"/>
    </source>
</evidence>
<dbReference type="EMBL" id="JAEPQZ010000017">
    <property type="protein sequence ID" value="KAG2172337.1"/>
    <property type="molecule type" value="Genomic_DNA"/>
</dbReference>
<evidence type="ECO:0000256" key="3">
    <source>
        <dbReference type="ARBA" id="ARBA00022598"/>
    </source>
</evidence>
<dbReference type="FunFam" id="1.10.730.10:FF:000006">
    <property type="entry name" value="Arginyl-tRNA synthetase 2, mitochondrial"/>
    <property type="match status" value="1"/>
</dbReference>
<dbReference type="SMART" id="SM01016">
    <property type="entry name" value="Arg_tRNA_synt_N"/>
    <property type="match status" value="1"/>
</dbReference>
<keyword evidence="7 10" id="KW-0030">Aminoacyl-tRNA synthetase</keyword>
<dbReference type="InterPro" id="IPR009080">
    <property type="entry name" value="tRNAsynth_Ia_anticodon-bd"/>
</dbReference>
<feature type="domain" description="DALR anticodon binding" evidence="11">
    <location>
        <begin position="461"/>
        <end position="576"/>
    </location>
</feature>
<evidence type="ECO:0000256" key="10">
    <source>
        <dbReference type="RuleBase" id="RU363038"/>
    </source>
</evidence>
<dbReference type="InterPro" id="IPR014729">
    <property type="entry name" value="Rossmann-like_a/b/a_fold"/>
</dbReference>
<dbReference type="OrthoDB" id="68056at2759"/>
<keyword evidence="4 10" id="KW-0547">Nucleotide-binding</keyword>
<dbReference type="InterPro" id="IPR008909">
    <property type="entry name" value="DALR_anticod-bd"/>
</dbReference>
<evidence type="ECO:0000313" key="14">
    <source>
        <dbReference type="Proteomes" id="UP000654370"/>
    </source>
</evidence>
<keyword evidence="14" id="KW-1185">Reference proteome</keyword>
<keyword evidence="3 10" id="KW-0436">Ligase</keyword>
<evidence type="ECO:0000256" key="8">
    <source>
        <dbReference type="ARBA" id="ARBA00033033"/>
    </source>
</evidence>
<dbReference type="FunFam" id="3.40.50.620:FF:000058">
    <property type="entry name" value="Mitochondrial arginyl-tRNA synthetase"/>
    <property type="match status" value="1"/>
</dbReference>
<dbReference type="PRINTS" id="PR01038">
    <property type="entry name" value="TRNASYNTHARG"/>
</dbReference>
<dbReference type="EC" id="6.1.1.19" evidence="2"/>
<dbReference type="PANTHER" id="PTHR11956:SF11">
    <property type="entry name" value="ARGININE--TRNA LIGASE, MITOCHONDRIAL-RELATED"/>
    <property type="match status" value="1"/>
</dbReference>
<feature type="domain" description="Arginyl tRNA synthetase N-terminal" evidence="12">
    <location>
        <begin position="16"/>
        <end position="96"/>
    </location>
</feature>
<evidence type="ECO:0000256" key="6">
    <source>
        <dbReference type="ARBA" id="ARBA00022917"/>
    </source>
</evidence>
<comment type="similarity">
    <text evidence="1 10">Belongs to the class-I aminoacyl-tRNA synthetase family.</text>
</comment>
<gene>
    <name evidence="13" type="ORF">INT43_004879</name>
</gene>
<dbReference type="GO" id="GO:0006420">
    <property type="term" value="P:arginyl-tRNA aminoacylation"/>
    <property type="evidence" value="ECO:0007669"/>
    <property type="project" value="InterPro"/>
</dbReference>
<comment type="caution">
    <text evidence="13">The sequence shown here is derived from an EMBL/GenBank/DDBJ whole genome shotgun (WGS) entry which is preliminary data.</text>
</comment>
<dbReference type="SUPFAM" id="SSF55190">
    <property type="entry name" value="Arginyl-tRNA synthetase (ArgRS), N-terminal 'additional' domain"/>
    <property type="match status" value="1"/>
</dbReference>
<dbReference type="CDD" id="cd00671">
    <property type="entry name" value="ArgRS_core"/>
    <property type="match status" value="1"/>
</dbReference>
<name>A0A8H7PE99_MORIS</name>
<evidence type="ECO:0000256" key="5">
    <source>
        <dbReference type="ARBA" id="ARBA00022840"/>
    </source>
</evidence>
<sequence length="576" mass="65075">MASSIEGSSPATNPLDSFKNIIAEKINALCGADLALIHRSLEAPRSPDHGDFALAVPKLRIKGNPAALAKEWAGKIEIDDDIVAVTSEAIFVNFKVNSAKLIQKVFDTITEQKEKYGRNDSGQGKTVVVEYSSPNIAKPFHAGHLRSTIIGAFVRNVYEANGWKTISMNYLGDWGKQYGLLAVGYERYGNEEDLTSDPINHLFNVYVSINRAAEADDTIHDQARAYFKRMEDGDEEALALWRRFRDLSIVKYKETYARLNIQYDVYSGESQVGEGMRRALDMLKEMNLLEESDGAKIIDLSKYKLGSTIVTKKDGTTLYLTRDIGAAMERYEKYQFDRMIYVVASQQDLHLKQLFKVMELMKFPWADRLQHINFGMVTGMSTRKGTVVFLDQILNETKEKMHDVMRKNEHKYAQIEHPEQVADEIGMSAVKVQDNAARRIKNYEFDWDRMFSFEGDTGPYLQYAHARLCSIERKSGVAINPKADISLLGEPTAQDLIKTLGQYPDLVKSLPNGAEPCNVVTYAFKLSHDVSSAFESLWVMGAEEHLAEARMLLYWSARVTLGNALRLLGLKPLERM</sequence>
<evidence type="ECO:0000256" key="7">
    <source>
        <dbReference type="ARBA" id="ARBA00023146"/>
    </source>
</evidence>
<comment type="catalytic activity">
    <reaction evidence="9">
        <text>tRNA(Arg) + L-arginine + ATP = L-arginyl-tRNA(Arg) + AMP + diphosphate</text>
        <dbReference type="Rhea" id="RHEA:20301"/>
        <dbReference type="Rhea" id="RHEA-COMP:9658"/>
        <dbReference type="Rhea" id="RHEA-COMP:9673"/>
        <dbReference type="ChEBI" id="CHEBI:30616"/>
        <dbReference type="ChEBI" id="CHEBI:32682"/>
        <dbReference type="ChEBI" id="CHEBI:33019"/>
        <dbReference type="ChEBI" id="CHEBI:78442"/>
        <dbReference type="ChEBI" id="CHEBI:78513"/>
        <dbReference type="ChEBI" id="CHEBI:456215"/>
        <dbReference type="EC" id="6.1.1.19"/>
    </reaction>
</comment>
<reference evidence="13" key="1">
    <citation type="submission" date="2020-12" db="EMBL/GenBank/DDBJ databases">
        <title>Metabolic potential, ecology and presence of endohyphal bacteria is reflected in genomic diversity of Mucoromycotina.</title>
        <authorList>
            <person name="Muszewska A."/>
            <person name="Okrasinska A."/>
            <person name="Steczkiewicz K."/>
            <person name="Drgas O."/>
            <person name="Orlowska M."/>
            <person name="Perlinska-Lenart U."/>
            <person name="Aleksandrzak-Piekarczyk T."/>
            <person name="Szatraj K."/>
            <person name="Zielenkiewicz U."/>
            <person name="Pilsyk S."/>
            <person name="Malc E."/>
            <person name="Mieczkowski P."/>
            <person name="Kruszewska J.S."/>
            <person name="Biernat P."/>
            <person name="Pawlowska J."/>
        </authorList>
    </citation>
    <scope>NUCLEOTIDE SEQUENCE</scope>
    <source>
        <strain evidence="13">WA0000067209</strain>
    </source>
</reference>
<dbReference type="SUPFAM" id="SSF47323">
    <property type="entry name" value="Anticodon-binding domain of a subclass of class I aminoacyl-tRNA synthetases"/>
    <property type="match status" value="1"/>
</dbReference>
<protein>
    <recommendedName>
        <fullName evidence="2">arginine--tRNA ligase</fullName>
        <ecNumber evidence="2">6.1.1.19</ecNumber>
    </recommendedName>
    <alternativeName>
        <fullName evidence="8">Arginyl-tRNA synthetase</fullName>
    </alternativeName>
</protein>
<evidence type="ECO:0000256" key="1">
    <source>
        <dbReference type="ARBA" id="ARBA00005594"/>
    </source>
</evidence>
<dbReference type="GO" id="GO:0005739">
    <property type="term" value="C:mitochondrion"/>
    <property type="evidence" value="ECO:0007669"/>
    <property type="project" value="TreeGrafter"/>
</dbReference>
<keyword evidence="6 10" id="KW-0648">Protein biosynthesis</keyword>
<dbReference type="Gene3D" id="3.30.1360.70">
    <property type="entry name" value="Arginyl tRNA synthetase N-terminal domain"/>
    <property type="match status" value="1"/>
</dbReference>
<dbReference type="PROSITE" id="PS00178">
    <property type="entry name" value="AA_TRNA_LIGASE_I"/>
    <property type="match status" value="1"/>
</dbReference>
<evidence type="ECO:0000256" key="2">
    <source>
        <dbReference type="ARBA" id="ARBA00012837"/>
    </source>
</evidence>
<dbReference type="CDD" id="cd07956">
    <property type="entry name" value="Anticodon_Ia_Arg"/>
    <property type="match status" value="1"/>
</dbReference>
<proteinExistence type="inferred from homology"/>
<dbReference type="InterPro" id="IPR001278">
    <property type="entry name" value="Arg-tRNA-ligase"/>
</dbReference>